<dbReference type="CDD" id="cd12148">
    <property type="entry name" value="fungal_TF_MHR"/>
    <property type="match status" value="1"/>
</dbReference>
<dbReference type="GO" id="GO:0003677">
    <property type="term" value="F:DNA binding"/>
    <property type="evidence" value="ECO:0007669"/>
    <property type="project" value="InterPro"/>
</dbReference>
<dbReference type="GO" id="GO:0008270">
    <property type="term" value="F:zinc ion binding"/>
    <property type="evidence" value="ECO:0007669"/>
    <property type="project" value="InterPro"/>
</dbReference>
<dbReference type="Pfam" id="PF04082">
    <property type="entry name" value="Fungal_trans"/>
    <property type="match status" value="1"/>
</dbReference>
<protein>
    <submittedName>
        <fullName evidence="6">Zn(2)-C6 fungal-type domain-containing protein</fullName>
    </submittedName>
</protein>
<dbReference type="RefSeq" id="XP_037224720.1">
    <property type="nucleotide sequence ID" value="XM_037359625.1"/>
</dbReference>
<feature type="domain" description="Zn(2)-C6 fungal-type" evidence="5">
    <location>
        <begin position="42"/>
        <end position="73"/>
    </location>
</feature>
<feature type="region of interest" description="Disordered" evidence="3">
    <location>
        <begin position="1"/>
        <end position="31"/>
    </location>
</feature>
<dbReference type="PROSITE" id="PS50048">
    <property type="entry name" value="ZN2_CY6_FUNGAL_2"/>
    <property type="match status" value="1"/>
</dbReference>
<keyword evidence="7" id="KW-1185">Reference proteome</keyword>
<dbReference type="GeneID" id="59342141"/>
<keyword evidence="4" id="KW-1133">Transmembrane helix</keyword>
<keyword evidence="1" id="KW-0479">Metal-binding</keyword>
<evidence type="ECO:0000256" key="3">
    <source>
        <dbReference type="SAM" id="MobiDB-lite"/>
    </source>
</evidence>
<dbReference type="OrthoDB" id="39175at2759"/>
<dbReference type="PROSITE" id="PS00463">
    <property type="entry name" value="ZN2_CY6_FUNGAL_1"/>
    <property type="match status" value="1"/>
</dbReference>
<evidence type="ECO:0000256" key="4">
    <source>
        <dbReference type="SAM" id="Phobius"/>
    </source>
</evidence>
<dbReference type="SMART" id="SM00066">
    <property type="entry name" value="GAL4"/>
    <property type="match status" value="1"/>
</dbReference>
<dbReference type="Gene3D" id="4.10.240.10">
    <property type="entry name" value="Zn(2)-C6 fungal-type DNA-binding domain"/>
    <property type="match status" value="1"/>
</dbReference>
<dbReference type="SMART" id="SM00906">
    <property type="entry name" value="Fungal_trans"/>
    <property type="match status" value="1"/>
</dbReference>
<dbReference type="PANTHER" id="PTHR46910">
    <property type="entry name" value="TRANSCRIPTION FACTOR PDR1"/>
    <property type="match status" value="1"/>
</dbReference>
<dbReference type="InterPro" id="IPR050987">
    <property type="entry name" value="AtrR-like"/>
</dbReference>
<dbReference type="PANTHER" id="PTHR46910:SF38">
    <property type="entry name" value="ZN(2)-C6 FUNGAL-TYPE DOMAIN-CONTAINING PROTEIN"/>
    <property type="match status" value="1"/>
</dbReference>
<dbReference type="GO" id="GO:0006351">
    <property type="term" value="P:DNA-templated transcription"/>
    <property type="evidence" value="ECO:0007669"/>
    <property type="project" value="InterPro"/>
</dbReference>
<evidence type="ECO:0000256" key="1">
    <source>
        <dbReference type="ARBA" id="ARBA00022723"/>
    </source>
</evidence>
<organism evidence="6 7">
    <name type="scientific">Mycena indigotica</name>
    <dbReference type="NCBI Taxonomy" id="2126181"/>
    <lineage>
        <taxon>Eukaryota</taxon>
        <taxon>Fungi</taxon>
        <taxon>Dikarya</taxon>
        <taxon>Basidiomycota</taxon>
        <taxon>Agaricomycotina</taxon>
        <taxon>Agaricomycetes</taxon>
        <taxon>Agaricomycetidae</taxon>
        <taxon>Agaricales</taxon>
        <taxon>Marasmiineae</taxon>
        <taxon>Mycenaceae</taxon>
        <taxon>Mycena</taxon>
    </lineage>
</organism>
<dbReference type="InterPro" id="IPR036864">
    <property type="entry name" value="Zn2-C6_fun-type_DNA-bd_sf"/>
</dbReference>
<proteinExistence type="predicted"/>
<sequence>MMSAQEPQQRIPPSSDDGANSQESAGPVAAVLRPRLRREQRACDGCRRKRRVCDGTRVKGCTTCQEAGIECRFTGAPRKHPQYIEGLETRLMANEKVIRAQASVPETVATDTSPHILRGIAALLEVVSTQIHSANDKQPTAVEDDDLFDRLRVLSLCTYGKQFQNVASRWGLVATAIEQRELYERKQLRWRNRRTKYWIEHQFPRYPLSRPDIRPLVFPPHDLLLSLFDLYFRHENIYYPVLHRLSFTRNVIDGLHLRDRDFGTIVLLVCAIGAKYSADPRVLYRRDGTYDELHVGEQYFEQVSFTMDYLFNGPTLAHIQFCALASMYLQFSGPFQSTLVAMGIKIAQDRGIHRWRMMSNTPRTIAEQWKRAFWCLFCMDRQAAFSFGQPLAIEGYDMDTDLPSECDDEYWLGGAGVSPEDAPFAQPADQPSHVAFLTQFIQLNQLQGLVFRGLYSLHKCRSILAIREDRWQHRMVGELDLALDSWLERVPAHLRLDNYVDRGEMPLDDIFFDQAVMLHAAFHSLRIHVHGQFLPIVRQHTPNFNLPSSAMSTDAARAISRVLHLQRQQRIIPVPSVTPFAFTAGLILVINLWNAARTAGLSPHMNTTVDDISRLMQVLQICEPRWRSPGLFWDLLSELSFHEAMLPWPCDNPKAVQSNVVNNNNKRRRPAAQMAATAVQPVLTPFMRSSLEYALIANPPY</sequence>
<name>A0A8H6T9V7_9AGAR</name>
<dbReference type="SUPFAM" id="SSF57701">
    <property type="entry name" value="Zn2/Cys6 DNA-binding domain"/>
    <property type="match status" value="1"/>
</dbReference>
<keyword evidence="2" id="KW-0539">Nucleus</keyword>
<feature type="compositionally biased region" description="Polar residues" evidence="3">
    <location>
        <begin position="1"/>
        <end position="24"/>
    </location>
</feature>
<dbReference type="InterPro" id="IPR001138">
    <property type="entry name" value="Zn2Cys6_DnaBD"/>
</dbReference>
<gene>
    <name evidence="6" type="ORF">MIND_00275300</name>
</gene>
<evidence type="ECO:0000313" key="7">
    <source>
        <dbReference type="Proteomes" id="UP000636479"/>
    </source>
</evidence>
<keyword evidence="4" id="KW-0472">Membrane</keyword>
<dbReference type="InterPro" id="IPR007219">
    <property type="entry name" value="XnlR_reg_dom"/>
</dbReference>
<dbReference type="GO" id="GO:0000981">
    <property type="term" value="F:DNA-binding transcription factor activity, RNA polymerase II-specific"/>
    <property type="evidence" value="ECO:0007669"/>
    <property type="project" value="InterPro"/>
</dbReference>
<keyword evidence="4" id="KW-0812">Transmembrane</keyword>
<dbReference type="AlphaFoldDB" id="A0A8H6T9V7"/>
<feature type="transmembrane region" description="Helical" evidence="4">
    <location>
        <begin position="577"/>
        <end position="596"/>
    </location>
</feature>
<dbReference type="Proteomes" id="UP000636479">
    <property type="component" value="Unassembled WGS sequence"/>
</dbReference>
<dbReference type="Pfam" id="PF00172">
    <property type="entry name" value="Zn_clus"/>
    <property type="match status" value="1"/>
</dbReference>
<accession>A0A8H6T9V7</accession>
<reference evidence="6" key="1">
    <citation type="submission" date="2020-05" db="EMBL/GenBank/DDBJ databases">
        <title>Mycena genomes resolve the evolution of fungal bioluminescence.</title>
        <authorList>
            <person name="Tsai I.J."/>
        </authorList>
    </citation>
    <scope>NUCLEOTIDE SEQUENCE</scope>
    <source>
        <strain evidence="6">171206Taipei</strain>
    </source>
</reference>
<dbReference type="EMBL" id="JACAZF010000002">
    <property type="protein sequence ID" value="KAF7312612.1"/>
    <property type="molecule type" value="Genomic_DNA"/>
</dbReference>
<evidence type="ECO:0000256" key="2">
    <source>
        <dbReference type="ARBA" id="ARBA00023242"/>
    </source>
</evidence>
<evidence type="ECO:0000259" key="5">
    <source>
        <dbReference type="PROSITE" id="PS50048"/>
    </source>
</evidence>
<comment type="caution">
    <text evidence="6">The sequence shown here is derived from an EMBL/GenBank/DDBJ whole genome shotgun (WGS) entry which is preliminary data.</text>
</comment>
<evidence type="ECO:0000313" key="6">
    <source>
        <dbReference type="EMBL" id="KAF7312612.1"/>
    </source>
</evidence>
<dbReference type="CDD" id="cd00067">
    <property type="entry name" value="GAL4"/>
    <property type="match status" value="1"/>
</dbReference>